<name>A0A533Q8D0_9BACT</name>
<accession>A0A533Q8D0</accession>
<dbReference type="PANTHER" id="PTHR30006">
    <property type="entry name" value="THIAMINE-BINDING PERIPLASMIC PROTEIN-RELATED"/>
    <property type="match status" value="1"/>
</dbReference>
<dbReference type="Pfam" id="PF13343">
    <property type="entry name" value="SBP_bac_6"/>
    <property type="match status" value="1"/>
</dbReference>
<reference evidence="3 4" key="1">
    <citation type="submission" date="2019-04" db="EMBL/GenBank/DDBJ databases">
        <title>Genome of a novel bacterium Candidatus Jettenia ecosi reconstructed from metagenome of an anammox bioreactor.</title>
        <authorList>
            <person name="Mardanov A.V."/>
            <person name="Beletsky A.V."/>
            <person name="Ravin N.V."/>
            <person name="Botchkova E.A."/>
            <person name="Litti Y.V."/>
            <person name="Nozhevnikova A.N."/>
        </authorList>
    </citation>
    <scope>NUCLEOTIDE SEQUENCE [LARGE SCALE GENOMIC DNA]</scope>
    <source>
        <strain evidence="3">J2</strain>
    </source>
</reference>
<keyword evidence="1" id="KW-0732">Signal</keyword>
<organism evidence="3 4">
    <name type="scientific">Candidatus Jettenia ecosi</name>
    <dbReference type="NCBI Taxonomy" id="2494326"/>
    <lineage>
        <taxon>Bacteria</taxon>
        <taxon>Pseudomonadati</taxon>
        <taxon>Planctomycetota</taxon>
        <taxon>Candidatus Brocadiia</taxon>
        <taxon>Candidatus Brocadiales</taxon>
        <taxon>Candidatus Brocadiaceae</taxon>
        <taxon>Candidatus Jettenia</taxon>
    </lineage>
</organism>
<evidence type="ECO:0000256" key="2">
    <source>
        <dbReference type="SAM" id="Phobius"/>
    </source>
</evidence>
<dbReference type="Proteomes" id="UP000319783">
    <property type="component" value="Unassembled WGS sequence"/>
</dbReference>
<dbReference type="Gene3D" id="3.40.190.10">
    <property type="entry name" value="Periplasmic binding protein-like II"/>
    <property type="match status" value="2"/>
</dbReference>
<keyword evidence="2" id="KW-0472">Membrane</keyword>
<dbReference type="AlphaFoldDB" id="A0A533Q8D0"/>
<dbReference type="SUPFAM" id="SSF53850">
    <property type="entry name" value="Periplasmic binding protein-like II"/>
    <property type="match status" value="1"/>
</dbReference>
<comment type="caution">
    <text evidence="3">The sequence shown here is derived from an EMBL/GenBank/DDBJ whole genome shotgun (WGS) entry which is preliminary data.</text>
</comment>
<feature type="transmembrane region" description="Helical" evidence="2">
    <location>
        <begin position="36"/>
        <end position="59"/>
    </location>
</feature>
<protein>
    <submittedName>
        <fullName evidence="3">Phosphoglycerate transport regulatory protein PgtC</fullName>
    </submittedName>
</protein>
<evidence type="ECO:0000313" key="3">
    <source>
        <dbReference type="EMBL" id="TLD40923.1"/>
    </source>
</evidence>
<dbReference type="PANTHER" id="PTHR30006:SF24">
    <property type="entry name" value="SLL0237 PROTEIN"/>
    <property type="match status" value="1"/>
</dbReference>
<keyword evidence="2" id="KW-0812">Transmembrane</keyword>
<evidence type="ECO:0000313" key="4">
    <source>
        <dbReference type="Proteomes" id="UP000319783"/>
    </source>
</evidence>
<evidence type="ECO:0000256" key="1">
    <source>
        <dbReference type="ARBA" id="ARBA00022729"/>
    </source>
</evidence>
<sequence length="479" mass="54932">MNSLRFLSNKLHNTLLFIYIFNLVHRTIRIMQLKFILPIFTLKRFFLFLLPVLCTFLWLTSCHKLPVKTLVIISPHWDGIKREFSRAFGDWHEKNYHERVEIDWRDVGGASDSLKYVISRFGTEAKGIGIDIFFGGGIDPFLELTREGLAEVYHPPESVMTGIPAEVAGLPIYDPEYHWFGAALSSFGIVANDRVLRVVHLPEVKKWADLTNPLLQTWVGVGDPRNSGAVHLMYEIILQGYGWTKGWEILYQIAGNVRSFEKNSSIVAKEAAYGNIAYAMTIDFYGLTQVSSTGTQNMHFILPEDYTIVSPDGICMLKGAPNQTYAKRFIDFVLSENGQKLWMLPVGHPEGPAHFPIERLCVRPDLYDQACDIWTITMNPFKIQTTLKYDAKIASRRWKLLNSFIGATMIDVHPELAAAWKNSKDNPERRAEFSKIFLTENEALEILDTFNDKDAVQFRNAKNIEWQQMAQAKFRRLTR</sequence>
<proteinExistence type="predicted"/>
<keyword evidence="2" id="KW-1133">Transmembrane helix</keyword>
<dbReference type="EMBL" id="SULG01000071">
    <property type="protein sequence ID" value="TLD40923.1"/>
    <property type="molecule type" value="Genomic_DNA"/>
</dbReference>
<gene>
    <name evidence="3" type="ORF">JETT_2800</name>
</gene>